<evidence type="ECO:0000313" key="1">
    <source>
        <dbReference type="EMBL" id="MBI1492403.1"/>
    </source>
</evidence>
<organism evidence="1 2">
    <name type="scientific">Halocynthiibacter styelae</name>
    <dbReference type="NCBI Taxonomy" id="2761955"/>
    <lineage>
        <taxon>Bacteria</taxon>
        <taxon>Pseudomonadati</taxon>
        <taxon>Pseudomonadota</taxon>
        <taxon>Alphaproteobacteria</taxon>
        <taxon>Rhodobacterales</taxon>
        <taxon>Paracoccaceae</taxon>
        <taxon>Halocynthiibacter</taxon>
    </lineage>
</organism>
<proteinExistence type="predicted"/>
<dbReference type="AlphaFoldDB" id="A0A8J7IBM6"/>
<dbReference type="RefSeq" id="WP_228847323.1">
    <property type="nucleotide sequence ID" value="NZ_JADCKQ010000001.1"/>
</dbReference>
<keyword evidence="2" id="KW-1185">Reference proteome</keyword>
<dbReference type="EMBL" id="JADCKQ010000001">
    <property type="protein sequence ID" value="MBI1492403.1"/>
    <property type="molecule type" value="Genomic_DNA"/>
</dbReference>
<name>A0A8J7IBM6_9RHOB</name>
<reference evidence="1" key="1">
    <citation type="submission" date="2020-10" db="EMBL/GenBank/DDBJ databases">
        <title>Paenihalocynthiibacter styelae gen. nov., sp. nov., isolated from stalked sea squirt Styela clava.</title>
        <authorList>
            <person name="Kim Y.-O."/>
            <person name="Yoon J.-H."/>
        </authorList>
    </citation>
    <scope>NUCLEOTIDE SEQUENCE</scope>
    <source>
        <strain evidence="1">MYP1-1</strain>
    </source>
</reference>
<evidence type="ECO:0008006" key="3">
    <source>
        <dbReference type="Google" id="ProtNLM"/>
    </source>
</evidence>
<accession>A0A8J7IBM6</accession>
<sequence length="183" mass="21044">MKLFVSPEAINITNDEFDYELLTDLFYYAFYLTRECKIPAETFPPLLNAVQHLPTYGEHVLSGGHLSMFKRMRSESTTTLNGVIALFQITESPAFEAIAREALDWFDKNETSLDALEEAPADLASLDLRFAEECNKKHAFTLAAQYVRNTQELVEYIEGDDEHYEQLRQYADELKHEYASALK</sequence>
<gene>
    <name evidence="1" type="ORF">H1D41_01990</name>
</gene>
<evidence type="ECO:0000313" key="2">
    <source>
        <dbReference type="Proteomes" id="UP000640583"/>
    </source>
</evidence>
<dbReference type="Proteomes" id="UP000640583">
    <property type="component" value="Unassembled WGS sequence"/>
</dbReference>
<comment type="caution">
    <text evidence="1">The sequence shown here is derived from an EMBL/GenBank/DDBJ whole genome shotgun (WGS) entry which is preliminary data.</text>
</comment>
<protein>
    <recommendedName>
        <fullName evidence="3">DUF4375 domain-containing protein</fullName>
    </recommendedName>
</protein>